<dbReference type="AlphaFoldDB" id="A0AA97H1W5"/>
<keyword evidence="2" id="KW-0046">Antibiotic resistance</keyword>
<keyword evidence="1" id="KW-0808">Transferase</keyword>
<dbReference type="Proteomes" id="UP001300604">
    <property type="component" value="Chromosome"/>
</dbReference>
<evidence type="ECO:0000256" key="1">
    <source>
        <dbReference type="ARBA" id="ARBA00022679"/>
    </source>
</evidence>
<dbReference type="Gene3D" id="3.30.460.10">
    <property type="entry name" value="Beta Polymerase, domain 2"/>
    <property type="match status" value="1"/>
</dbReference>
<dbReference type="GO" id="GO:0070566">
    <property type="term" value="F:adenylyltransferase activity"/>
    <property type="evidence" value="ECO:0007669"/>
    <property type="project" value="InterPro"/>
</dbReference>
<dbReference type="InterPro" id="IPR025184">
    <property type="entry name" value="AadA_C"/>
</dbReference>
<evidence type="ECO:0000313" key="5">
    <source>
        <dbReference type="EMBL" id="WOC32160.1"/>
    </source>
</evidence>
<sequence length="264" mass="29363">MDIRAVQILEPLKTACCQIFSHNLVGVYLHGSLAFGCFNWETGDLDFLVVTKKSPTLPQKETFVNVLLELDRHSPPKGFEMSLVLEKDCRHFVYPTPFELHFSNLHKAACRENPRTYCKRMHGTDGDLAAHFTVLRHCGIPLYGPPVKSVFGPVPEEAYWSSIESDIADAPAQIFQDPVYVVLNLCRVLAYAQSGAVLSKQQGAQWGLQNLPVSFHPLLSAAEKGYSGTAPFPLEQARPLLPVFAKEMLAKIRFARRAAALQSP</sequence>
<reference evidence="6" key="1">
    <citation type="submission" date="2024-06" db="EMBL/GenBank/DDBJ databases">
        <title>Caproicibacterium argilliputei sp. nov, a novel caproic acid producing anaerobic bacterium isolated from pit mud.</title>
        <authorList>
            <person name="Zeng C."/>
        </authorList>
    </citation>
    <scope>NUCLEOTIDE SEQUENCE [LARGE SCALE GENOMIC DNA]</scope>
    <source>
        <strain evidence="6">ZCY20-5</strain>
    </source>
</reference>
<dbReference type="EMBL" id="CP135996">
    <property type="protein sequence ID" value="WOC32160.1"/>
    <property type="molecule type" value="Genomic_DNA"/>
</dbReference>
<dbReference type="PIRSF" id="PIRSF000819">
    <property type="entry name" value="Streptomycin_3-adenylyltransf"/>
    <property type="match status" value="1"/>
</dbReference>
<evidence type="ECO:0000256" key="3">
    <source>
        <dbReference type="ARBA" id="ARBA00047831"/>
    </source>
</evidence>
<dbReference type="RefSeq" id="WP_275844219.1">
    <property type="nucleotide sequence ID" value="NZ_CP135996.1"/>
</dbReference>
<proteinExistence type="predicted"/>
<keyword evidence="6" id="KW-1185">Reference proteome</keyword>
<dbReference type="InterPro" id="IPR043519">
    <property type="entry name" value="NT_sf"/>
</dbReference>
<evidence type="ECO:0000256" key="2">
    <source>
        <dbReference type="ARBA" id="ARBA00023251"/>
    </source>
</evidence>
<name>A0AA97H1W5_9FIRM</name>
<accession>A0AA97H1W5</accession>
<dbReference type="Pfam" id="PF13427">
    <property type="entry name" value="AadA_C"/>
    <property type="match status" value="1"/>
</dbReference>
<dbReference type="KEGG" id="carl:PXC00_13370"/>
<gene>
    <name evidence="5" type="ORF">PXC00_13370</name>
</gene>
<dbReference type="SUPFAM" id="SSF81301">
    <property type="entry name" value="Nucleotidyltransferase"/>
    <property type="match status" value="1"/>
</dbReference>
<comment type="catalytic activity">
    <reaction evidence="3">
        <text>spectinomycin + ATP = 9-O-adenylylspectinomycin + diphosphate</text>
        <dbReference type="Rhea" id="RHEA:63228"/>
        <dbReference type="ChEBI" id="CHEBI:30616"/>
        <dbReference type="ChEBI" id="CHEBI:33019"/>
        <dbReference type="ChEBI" id="CHEBI:146260"/>
        <dbReference type="ChEBI" id="CHEBI:146261"/>
    </reaction>
</comment>
<organism evidence="5 6">
    <name type="scientific">Caproicibacterium argilliputei</name>
    <dbReference type="NCBI Taxonomy" id="3030016"/>
    <lineage>
        <taxon>Bacteria</taxon>
        <taxon>Bacillati</taxon>
        <taxon>Bacillota</taxon>
        <taxon>Clostridia</taxon>
        <taxon>Eubacteriales</taxon>
        <taxon>Oscillospiraceae</taxon>
        <taxon>Caproicibacterium</taxon>
    </lineage>
</organism>
<dbReference type="CDD" id="cd05403">
    <property type="entry name" value="NT_KNTase_like"/>
    <property type="match status" value="1"/>
</dbReference>
<dbReference type="GO" id="GO:0046677">
    <property type="term" value="P:response to antibiotic"/>
    <property type="evidence" value="ECO:0007669"/>
    <property type="project" value="UniProtKB-KW"/>
</dbReference>
<dbReference type="InterPro" id="IPR024172">
    <property type="entry name" value="AadA/Aad9"/>
</dbReference>
<reference evidence="5 6" key="2">
    <citation type="submission" date="2024-06" db="EMBL/GenBank/DDBJ databases">
        <title>Caproicibacterium argilliputei sp. nov, a novel caproic acid producing anaerobic bacterium isolated from pit mud.</title>
        <authorList>
            <person name="Xia S."/>
        </authorList>
    </citation>
    <scope>NUCLEOTIDE SEQUENCE [LARGE SCALE GENOMIC DNA]</scope>
    <source>
        <strain evidence="5 6">ZCY20-5</strain>
    </source>
</reference>
<feature type="domain" description="Adenylyltransferase AadA C-terminal" evidence="4">
    <location>
        <begin position="149"/>
        <end position="250"/>
    </location>
</feature>
<evidence type="ECO:0000259" key="4">
    <source>
        <dbReference type="Pfam" id="PF13427"/>
    </source>
</evidence>
<protein>
    <submittedName>
        <fullName evidence="5">DUF4111 domain-containing protein</fullName>
    </submittedName>
</protein>
<evidence type="ECO:0000313" key="6">
    <source>
        <dbReference type="Proteomes" id="UP001300604"/>
    </source>
</evidence>